<evidence type="ECO:0000256" key="1">
    <source>
        <dbReference type="SAM" id="Coils"/>
    </source>
</evidence>
<name>A0A9P1EDA1_CUSEU</name>
<reference evidence="2" key="1">
    <citation type="submission" date="2022-07" db="EMBL/GenBank/DDBJ databases">
        <authorList>
            <person name="Macas J."/>
            <person name="Novak P."/>
            <person name="Neumann P."/>
        </authorList>
    </citation>
    <scope>NUCLEOTIDE SEQUENCE</scope>
</reference>
<protein>
    <submittedName>
        <fullName evidence="2">Uncharacterized protein</fullName>
    </submittedName>
</protein>
<dbReference type="AlphaFoldDB" id="A0A9P1EDA1"/>
<feature type="coiled-coil region" evidence="1">
    <location>
        <begin position="131"/>
        <end position="165"/>
    </location>
</feature>
<organism evidence="2 3">
    <name type="scientific">Cuscuta europaea</name>
    <name type="common">European dodder</name>
    <dbReference type="NCBI Taxonomy" id="41803"/>
    <lineage>
        <taxon>Eukaryota</taxon>
        <taxon>Viridiplantae</taxon>
        <taxon>Streptophyta</taxon>
        <taxon>Embryophyta</taxon>
        <taxon>Tracheophyta</taxon>
        <taxon>Spermatophyta</taxon>
        <taxon>Magnoliopsida</taxon>
        <taxon>eudicotyledons</taxon>
        <taxon>Gunneridae</taxon>
        <taxon>Pentapetalae</taxon>
        <taxon>asterids</taxon>
        <taxon>lamiids</taxon>
        <taxon>Solanales</taxon>
        <taxon>Convolvulaceae</taxon>
        <taxon>Cuscuteae</taxon>
        <taxon>Cuscuta</taxon>
        <taxon>Cuscuta subgen. Cuscuta</taxon>
    </lineage>
</organism>
<keyword evidence="3" id="KW-1185">Reference proteome</keyword>
<evidence type="ECO:0000313" key="3">
    <source>
        <dbReference type="Proteomes" id="UP001152484"/>
    </source>
</evidence>
<keyword evidence="1" id="KW-0175">Coiled coil</keyword>
<dbReference type="Proteomes" id="UP001152484">
    <property type="component" value="Unassembled WGS sequence"/>
</dbReference>
<dbReference type="EMBL" id="CAMAPE010000035">
    <property type="protein sequence ID" value="CAH9097146.1"/>
    <property type="molecule type" value="Genomic_DNA"/>
</dbReference>
<accession>A0A9P1EDA1</accession>
<comment type="caution">
    <text evidence="2">The sequence shown here is derived from an EMBL/GenBank/DDBJ whole genome shotgun (WGS) entry which is preliminary data.</text>
</comment>
<sequence length="278" mass="31173">MNFQSTFAPPTRIPGVKKPIKLVRKKAKGDNFFTPIEKGNNQEAPMGTVNITNVIRIETVGIIDSLSQVEKGDGKRSAAIAQPIECPPPKKVQKASEFANISIEKVLEDMLAPLKEAGAQVREMRTREDQTEHLKRDLVAANEANKKLEDTIKKLEVELRATKEAQLVTKKTLAKKEEAFPKDCAKWIKGNPEETVRLLTSTKKEGQVTFYYLNRTSIGRANMEAVGTYGYMCGQKAERAGIYELLREDDPEFDPIDCGLPPQFEEEPIEPFKELPIV</sequence>
<gene>
    <name evidence="2" type="ORF">CEURO_LOCUS13709</name>
</gene>
<dbReference type="OrthoDB" id="694709at2759"/>
<evidence type="ECO:0000313" key="2">
    <source>
        <dbReference type="EMBL" id="CAH9097146.1"/>
    </source>
</evidence>
<proteinExistence type="predicted"/>